<dbReference type="Gene3D" id="1.10.1740.10">
    <property type="match status" value="1"/>
</dbReference>
<dbReference type="Proteomes" id="UP000606776">
    <property type="component" value="Unassembled WGS sequence"/>
</dbReference>
<dbReference type="Pfam" id="PF04542">
    <property type="entry name" value="Sigma70_r2"/>
    <property type="match status" value="1"/>
</dbReference>
<dbReference type="SUPFAM" id="SSF88659">
    <property type="entry name" value="Sigma3 and sigma4 domains of RNA polymerase sigma factors"/>
    <property type="match status" value="1"/>
</dbReference>
<keyword evidence="9" id="KW-1185">Reference proteome</keyword>
<evidence type="ECO:0000256" key="4">
    <source>
        <dbReference type="ARBA" id="ARBA00023125"/>
    </source>
</evidence>
<keyword evidence="2" id="KW-0805">Transcription regulation</keyword>
<reference evidence="8 9" key="1">
    <citation type="submission" date="2020-10" db="EMBL/GenBank/DDBJ databases">
        <authorList>
            <person name="Castelo-Branco R."/>
            <person name="Eusebio N."/>
            <person name="Adriana R."/>
            <person name="Vieira A."/>
            <person name="Brugerolle De Fraissinette N."/>
            <person name="Rezende De Castro R."/>
            <person name="Schneider M.P."/>
            <person name="Vasconcelos V."/>
            <person name="Leao P.N."/>
        </authorList>
    </citation>
    <scope>NUCLEOTIDE SEQUENCE [LARGE SCALE GENOMIC DNA]</scope>
    <source>
        <strain evidence="8 9">LEGE 00250</strain>
    </source>
</reference>
<dbReference type="InterPro" id="IPR013325">
    <property type="entry name" value="RNA_pol_sigma_r2"/>
</dbReference>
<evidence type="ECO:0000256" key="2">
    <source>
        <dbReference type="ARBA" id="ARBA00023015"/>
    </source>
</evidence>
<dbReference type="EMBL" id="JADEWB010000025">
    <property type="protein sequence ID" value="MBE9235787.1"/>
    <property type="molecule type" value="Genomic_DNA"/>
</dbReference>
<name>A0ABR9VDJ7_9CYAN</name>
<evidence type="ECO:0000313" key="8">
    <source>
        <dbReference type="EMBL" id="MBE9235787.1"/>
    </source>
</evidence>
<proteinExistence type="inferred from homology"/>
<evidence type="ECO:0000256" key="3">
    <source>
        <dbReference type="ARBA" id="ARBA00023082"/>
    </source>
</evidence>
<dbReference type="InterPro" id="IPR013324">
    <property type="entry name" value="RNA_pol_sigma_r3/r4-like"/>
</dbReference>
<evidence type="ECO:0000259" key="6">
    <source>
        <dbReference type="Pfam" id="PF04542"/>
    </source>
</evidence>
<organism evidence="8 9">
    <name type="scientific">Sphaerospermopsis aphanizomenoides LEGE 00250</name>
    <dbReference type="NCBI Taxonomy" id="2777972"/>
    <lineage>
        <taxon>Bacteria</taxon>
        <taxon>Bacillati</taxon>
        <taxon>Cyanobacteriota</taxon>
        <taxon>Cyanophyceae</taxon>
        <taxon>Nostocales</taxon>
        <taxon>Aphanizomenonaceae</taxon>
        <taxon>Sphaerospermopsis</taxon>
        <taxon>Sphaerospermopsis aphanizomenoides</taxon>
    </lineage>
</organism>
<dbReference type="Pfam" id="PF08281">
    <property type="entry name" value="Sigma70_r4_2"/>
    <property type="match status" value="1"/>
</dbReference>
<sequence length="314" mass="36592">MDICVSSLLSSADYQNLNSDFWQLWQEYQDYLHRCCVKWMGNAIDAEDALSRAMLKAWEKLRNSTVEIKNFKSWVTKLTYNLCVDIHRERRRGGKQVESLDATGFEYQEEIASQEENPLIAATEQELANFFCLAIDELPPRLRETFILHFKEELSYKEIAEKLNISYDNVRKRICQARKILQQRYEQDFLGEEHSKSGVVSQCEVKNNSDKIENIEVGNNEDLELSDQEHLLDQINIVVDEQSYRECTDVVENSHINADYLDLLDYLNCGKIGKNRLLNLGEWLNFEIMENLDPKIINAIWRIFADSGGNCRLG</sequence>
<evidence type="ECO:0000256" key="5">
    <source>
        <dbReference type="ARBA" id="ARBA00023163"/>
    </source>
</evidence>
<keyword evidence="5" id="KW-0804">Transcription</keyword>
<dbReference type="NCBIfam" id="TIGR02937">
    <property type="entry name" value="sigma70-ECF"/>
    <property type="match status" value="1"/>
</dbReference>
<comment type="caution">
    <text evidence="8">The sequence shown here is derived from an EMBL/GenBank/DDBJ whole genome shotgun (WGS) entry which is preliminary data.</text>
</comment>
<dbReference type="PANTHER" id="PTHR43133:SF8">
    <property type="entry name" value="RNA POLYMERASE SIGMA FACTOR HI_1459-RELATED"/>
    <property type="match status" value="1"/>
</dbReference>
<keyword evidence="3" id="KW-0731">Sigma factor</keyword>
<dbReference type="PANTHER" id="PTHR43133">
    <property type="entry name" value="RNA POLYMERASE ECF-TYPE SIGMA FACTO"/>
    <property type="match status" value="1"/>
</dbReference>
<feature type="domain" description="RNA polymerase sigma factor 70 region 4 type 2" evidence="7">
    <location>
        <begin position="134"/>
        <end position="180"/>
    </location>
</feature>
<evidence type="ECO:0000256" key="1">
    <source>
        <dbReference type="ARBA" id="ARBA00010641"/>
    </source>
</evidence>
<comment type="similarity">
    <text evidence="1">Belongs to the sigma-70 factor family. ECF subfamily.</text>
</comment>
<feature type="domain" description="RNA polymerase sigma-70 region 2" evidence="6">
    <location>
        <begin position="24"/>
        <end position="92"/>
    </location>
</feature>
<evidence type="ECO:0000313" key="9">
    <source>
        <dbReference type="Proteomes" id="UP000606776"/>
    </source>
</evidence>
<keyword evidence="4" id="KW-0238">DNA-binding</keyword>
<protein>
    <submittedName>
        <fullName evidence="8">Sigma-70 family RNA polymerase sigma factor</fullName>
    </submittedName>
</protein>
<evidence type="ECO:0000259" key="7">
    <source>
        <dbReference type="Pfam" id="PF08281"/>
    </source>
</evidence>
<dbReference type="InterPro" id="IPR036388">
    <property type="entry name" value="WH-like_DNA-bd_sf"/>
</dbReference>
<dbReference type="Gene3D" id="1.10.10.10">
    <property type="entry name" value="Winged helix-like DNA-binding domain superfamily/Winged helix DNA-binding domain"/>
    <property type="match status" value="1"/>
</dbReference>
<dbReference type="SUPFAM" id="SSF88946">
    <property type="entry name" value="Sigma2 domain of RNA polymerase sigma factors"/>
    <property type="match status" value="1"/>
</dbReference>
<dbReference type="InterPro" id="IPR039425">
    <property type="entry name" value="RNA_pol_sigma-70-like"/>
</dbReference>
<dbReference type="InterPro" id="IPR007627">
    <property type="entry name" value="RNA_pol_sigma70_r2"/>
</dbReference>
<accession>A0ABR9VDJ7</accession>
<dbReference type="InterPro" id="IPR014284">
    <property type="entry name" value="RNA_pol_sigma-70_dom"/>
</dbReference>
<dbReference type="CDD" id="cd06171">
    <property type="entry name" value="Sigma70_r4"/>
    <property type="match status" value="1"/>
</dbReference>
<dbReference type="RefSeq" id="WP_193942296.1">
    <property type="nucleotide sequence ID" value="NZ_JADEWB010000025.1"/>
</dbReference>
<gene>
    <name evidence="8" type="ORF">IQ227_06985</name>
</gene>
<dbReference type="InterPro" id="IPR013249">
    <property type="entry name" value="RNA_pol_sigma70_r4_t2"/>
</dbReference>